<dbReference type="RefSeq" id="WP_021595087.1">
    <property type="nucleotide sequence ID" value="NZ_CP083237.1"/>
</dbReference>
<dbReference type="OrthoDB" id="3527481at2"/>
<dbReference type="Proteomes" id="UP000183413">
    <property type="component" value="Unassembled WGS sequence"/>
</dbReference>
<dbReference type="InterPro" id="IPR000835">
    <property type="entry name" value="HTH_MarR-typ"/>
</dbReference>
<dbReference type="InterPro" id="IPR039422">
    <property type="entry name" value="MarR/SlyA-like"/>
</dbReference>
<dbReference type="Pfam" id="PF01047">
    <property type="entry name" value="MarR"/>
    <property type="match status" value="1"/>
</dbReference>
<sequence>MTGHHTLRETEQAIQRRLGDVPLRHDAMMAVSNIYRAAAAVRQHFESSVLRSADLTWTSFVVLWVVWIWEEMETRHVAEEAGISKGTLTGVVKTLEGRGLMERGPHDTDGRLVVLRLTDKGRDLMDHLFPQFNAEEAFVVEGLDQSQNASLAHLLGTIVEHLESEGEARRAGLRDGAPLPPRRSGRRART</sequence>
<dbReference type="PROSITE" id="PS50995">
    <property type="entry name" value="HTH_MARR_2"/>
    <property type="match status" value="1"/>
</dbReference>
<protein>
    <submittedName>
        <fullName evidence="3">DNA-binding transcriptional regulator, MarR family</fullName>
    </submittedName>
</protein>
<feature type="domain" description="HTH marR-type" evidence="2">
    <location>
        <begin position="27"/>
        <end position="160"/>
    </location>
</feature>
<dbReference type="Gene3D" id="1.10.10.10">
    <property type="entry name" value="Winged helix-like DNA-binding domain superfamily/Winged helix DNA-binding domain"/>
    <property type="match status" value="1"/>
</dbReference>
<dbReference type="PANTHER" id="PTHR33164">
    <property type="entry name" value="TRANSCRIPTIONAL REGULATOR, MARR FAMILY"/>
    <property type="match status" value="1"/>
</dbReference>
<accession>A0A1I5XUI1</accession>
<gene>
    <name evidence="3" type="ORF">SAMN04489713_12853</name>
</gene>
<evidence type="ECO:0000313" key="4">
    <source>
        <dbReference type="Proteomes" id="UP000183413"/>
    </source>
</evidence>
<feature type="region of interest" description="Disordered" evidence="1">
    <location>
        <begin position="166"/>
        <end position="190"/>
    </location>
</feature>
<dbReference type="InParanoid" id="A0A1I5XUI1"/>
<dbReference type="InterPro" id="IPR036390">
    <property type="entry name" value="WH_DNA-bd_sf"/>
</dbReference>
<dbReference type="SUPFAM" id="SSF46785">
    <property type="entry name" value="Winged helix' DNA-binding domain"/>
    <property type="match status" value="1"/>
</dbReference>
<name>A0A1I5XUI1_9ACTN</name>
<dbReference type="InterPro" id="IPR036388">
    <property type="entry name" value="WH-like_DNA-bd_sf"/>
</dbReference>
<dbReference type="GeneID" id="99649039"/>
<dbReference type="AlphaFoldDB" id="A0A1I5XUI1"/>
<dbReference type="STRING" id="1993.SAMN04489713_12853"/>
<dbReference type="eggNOG" id="COG1846">
    <property type="taxonomic scope" value="Bacteria"/>
</dbReference>
<evidence type="ECO:0000259" key="2">
    <source>
        <dbReference type="PROSITE" id="PS50995"/>
    </source>
</evidence>
<evidence type="ECO:0000256" key="1">
    <source>
        <dbReference type="SAM" id="MobiDB-lite"/>
    </source>
</evidence>
<dbReference type="GO" id="GO:0003700">
    <property type="term" value="F:DNA-binding transcription factor activity"/>
    <property type="evidence" value="ECO:0007669"/>
    <property type="project" value="InterPro"/>
</dbReference>
<dbReference type="SMART" id="SM00347">
    <property type="entry name" value="HTH_MARR"/>
    <property type="match status" value="1"/>
</dbReference>
<dbReference type="GO" id="GO:0003677">
    <property type="term" value="F:DNA binding"/>
    <property type="evidence" value="ECO:0007669"/>
    <property type="project" value="UniProtKB-KW"/>
</dbReference>
<dbReference type="GO" id="GO:0006950">
    <property type="term" value="P:response to stress"/>
    <property type="evidence" value="ECO:0007669"/>
    <property type="project" value="TreeGrafter"/>
</dbReference>
<reference evidence="3 4" key="1">
    <citation type="submission" date="2016-10" db="EMBL/GenBank/DDBJ databases">
        <authorList>
            <person name="de Groot N.N."/>
        </authorList>
    </citation>
    <scope>NUCLEOTIDE SEQUENCE [LARGE SCALE GENOMIC DNA]</scope>
    <source>
        <strain evidence="3 4">DSM 43067</strain>
    </source>
</reference>
<evidence type="ECO:0000313" key="3">
    <source>
        <dbReference type="EMBL" id="SFQ35622.1"/>
    </source>
</evidence>
<keyword evidence="4" id="KW-1185">Reference proteome</keyword>
<organism evidence="3 4">
    <name type="scientific">Actinomadura madurae</name>
    <dbReference type="NCBI Taxonomy" id="1993"/>
    <lineage>
        <taxon>Bacteria</taxon>
        <taxon>Bacillati</taxon>
        <taxon>Actinomycetota</taxon>
        <taxon>Actinomycetes</taxon>
        <taxon>Streptosporangiales</taxon>
        <taxon>Thermomonosporaceae</taxon>
        <taxon>Actinomadura</taxon>
    </lineage>
</organism>
<dbReference type="PANTHER" id="PTHR33164:SF89">
    <property type="entry name" value="MARR FAMILY REGULATORY PROTEIN"/>
    <property type="match status" value="1"/>
</dbReference>
<dbReference type="EMBL" id="FOVH01000028">
    <property type="protein sequence ID" value="SFQ35622.1"/>
    <property type="molecule type" value="Genomic_DNA"/>
</dbReference>
<keyword evidence="3" id="KW-0238">DNA-binding</keyword>
<proteinExistence type="predicted"/>